<protein>
    <recommendedName>
        <fullName evidence="1">F-box domain-containing protein</fullName>
    </recommendedName>
</protein>
<dbReference type="SUPFAM" id="SSF50965">
    <property type="entry name" value="Galactose oxidase, central domain"/>
    <property type="match status" value="1"/>
</dbReference>
<dbReference type="SMART" id="SM00256">
    <property type="entry name" value="FBOX"/>
    <property type="match status" value="1"/>
</dbReference>
<dbReference type="AlphaFoldDB" id="A0ABD2RD56"/>
<sequence length="402" mass="46195">MKTLYDFCCKSEKQFCRFPMSNETADCSLPRDVVFEILLRLPVKSLLRFRSVSKSWYSYISSRDFIQMHRRQPIHEKLLRVSDRGPRDIPTISFFSLDPKITTVVVDDEIDELGDFESDPTVVFVDLPFPCSPYDEVRIVGSCNGLLCVHFNRSSNIILWNPATKKYKLLEPPDCVSFYSDPFFPCIMFGFVPQTNDYKVIKVPSSSENPKVWVYALNSDSWEEIEAPILHSLLPKGGSAVILNHCLYWLSYSNDDDNELDIITCFDLYNQACTRIKLPNLNTVSNLTIQKLVILKGCLSMITYSGNGITLNNYEVWVMSEQQGAAEFWTKQFGFSSFSNLARPVGSWRKGELLLGYPNGLSLELISYNPYTKRTHSFQRRTFKDRFKVINYVESLESVEGS</sequence>
<dbReference type="Pfam" id="PF07734">
    <property type="entry name" value="FBA_1"/>
    <property type="match status" value="1"/>
</dbReference>
<name>A0ABD2RD56_9SOLN</name>
<evidence type="ECO:0000313" key="3">
    <source>
        <dbReference type="Proteomes" id="UP001627284"/>
    </source>
</evidence>
<proteinExistence type="predicted"/>
<dbReference type="Gene3D" id="1.20.1280.50">
    <property type="match status" value="1"/>
</dbReference>
<organism evidence="2 3">
    <name type="scientific">Solanum stoloniferum</name>
    <dbReference type="NCBI Taxonomy" id="62892"/>
    <lineage>
        <taxon>Eukaryota</taxon>
        <taxon>Viridiplantae</taxon>
        <taxon>Streptophyta</taxon>
        <taxon>Embryophyta</taxon>
        <taxon>Tracheophyta</taxon>
        <taxon>Spermatophyta</taxon>
        <taxon>Magnoliopsida</taxon>
        <taxon>eudicotyledons</taxon>
        <taxon>Gunneridae</taxon>
        <taxon>Pentapetalae</taxon>
        <taxon>asterids</taxon>
        <taxon>lamiids</taxon>
        <taxon>Solanales</taxon>
        <taxon>Solanaceae</taxon>
        <taxon>Solanoideae</taxon>
        <taxon>Solaneae</taxon>
        <taxon>Solanum</taxon>
    </lineage>
</organism>
<reference evidence="2 3" key="1">
    <citation type="submission" date="2024-05" db="EMBL/GenBank/DDBJ databases">
        <title>De novo assembly of an allotetraploid wild potato.</title>
        <authorList>
            <person name="Hosaka A.J."/>
        </authorList>
    </citation>
    <scope>NUCLEOTIDE SEQUENCE [LARGE SCALE GENOMIC DNA]</scope>
    <source>
        <tissue evidence="2">Young leaves</tissue>
    </source>
</reference>
<dbReference type="PANTHER" id="PTHR31672:SF13">
    <property type="entry name" value="F-BOX PROTEIN CPR30-LIKE"/>
    <property type="match status" value="1"/>
</dbReference>
<evidence type="ECO:0000313" key="2">
    <source>
        <dbReference type="EMBL" id="KAL3329763.1"/>
    </source>
</evidence>
<evidence type="ECO:0000259" key="1">
    <source>
        <dbReference type="PROSITE" id="PS50181"/>
    </source>
</evidence>
<dbReference type="InterPro" id="IPR011043">
    <property type="entry name" value="Gal_Oxase/kelch_b-propeller"/>
</dbReference>
<dbReference type="InterPro" id="IPR050796">
    <property type="entry name" value="SCF_F-box_component"/>
</dbReference>
<dbReference type="InterPro" id="IPR001810">
    <property type="entry name" value="F-box_dom"/>
</dbReference>
<dbReference type="InterPro" id="IPR017451">
    <property type="entry name" value="F-box-assoc_interact_dom"/>
</dbReference>
<accession>A0ABD2RD56</accession>
<dbReference type="PROSITE" id="PS50181">
    <property type="entry name" value="FBOX"/>
    <property type="match status" value="1"/>
</dbReference>
<dbReference type="SUPFAM" id="SSF81383">
    <property type="entry name" value="F-box domain"/>
    <property type="match status" value="1"/>
</dbReference>
<gene>
    <name evidence="2" type="ORF">AABB24_033896</name>
</gene>
<dbReference type="EMBL" id="JBJKTR010000020">
    <property type="protein sequence ID" value="KAL3329763.1"/>
    <property type="molecule type" value="Genomic_DNA"/>
</dbReference>
<dbReference type="NCBIfam" id="TIGR01640">
    <property type="entry name" value="F_box_assoc_1"/>
    <property type="match status" value="1"/>
</dbReference>
<dbReference type="InterPro" id="IPR006527">
    <property type="entry name" value="F-box-assoc_dom_typ1"/>
</dbReference>
<keyword evidence="3" id="KW-1185">Reference proteome</keyword>
<dbReference type="CDD" id="cd22157">
    <property type="entry name" value="F-box_AtFBW1-like"/>
    <property type="match status" value="1"/>
</dbReference>
<dbReference type="Proteomes" id="UP001627284">
    <property type="component" value="Unassembled WGS sequence"/>
</dbReference>
<dbReference type="InterPro" id="IPR036047">
    <property type="entry name" value="F-box-like_dom_sf"/>
</dbReference>
<dbReference type="Pfam" id="PF00646">
    <property type="entry name" value="F-box"/>
    <property type="match status" value="1"/>
</dbReference>
<feature type="domain" description="F-box" evidence="1">
    <location>
        <begin position="23"/>
        <end position="68"/>
    </location>
</feature>
<comment type="caution">
    <text evidence="2">The sequence shown here is derived from an EMBL/GenBank/DDBJ whole genome shotgun (WGS) entry which is preliminary data.</text>
</comment>
<dbReference type="PANTHER" id="PTHR31672">
    <property type="entry name" value="BNACNNG10540D PROTEIN"/>
    <property type="match status" value="1"/>
</dbReference>